<dbReference type="GeneID" id="63974405"/>
<name>G9YP33_FLAPL</name>
<proteinExistence type="predicted"/>
<dbReference type="AlphaFoldDB" id="G9YP33"/>
<dbReference type="InterPro" id="IPR011050">
    <property type="entry name" value="Pectin_lyase_fold/virulence"/>
</dbReference>
<protein>
    <recommendedName>
        <fullName evidence="3">Pectate lyase superfamily protein domain-containing protein</fullName>
    </recommendedName>
</protein>
<reference evidence="1 2" key="1">
    <citation type="submission" date="2011-08" db="EMBL/GenBank/DDBJ databases">
        <authorList>
            <person name="Weinstock G."/>
            <person name="Sodergren E."/>
            <person name="Clifton S."/>
            <person name="Fulton L."/>
            <person name="Fulton B."/>
            <person name="Courtney L."/>
            <person name="Fronick C."/>
            <person name="Harrison M."/>
            <person name="Strong C."/>
            <person name="Farmer C."/>
            <person name="Delahaunty K."/>
            <person name="Markovic C."/>
            <person name="Hall O."/>
            <person name="Minx P."/>
            <person name="Tomlinson C."/>
            <person name="Mitreva M."/>
            <person name="Hou S."/>
            <person name="Chen J."/>
            <person name="Wollam A."/>
            <person name="Pepin K.H."/>
            <person name="Johnson M."/>
            <person name="Bhonagiri V."/>
            <person name="Zhang X."/>
            <person name="Suruliraj S."/>
            <person name="Warren W."/>
            <person name="Chinwalla A."/>
            <person name="Mardis E.R."/>
            <person name="Wilson R.K."/>
        </authorList>
    </citation>
    <scope>NUCLEOTIDE SEQUENCE [LARGE SCALE GENOMIC DNA]</scope>
    <source>
        <strain evidence="1 2">ATCC 29863</strain>
    </source>
</reference>
<dbReference type="EMBL" id="AGCK01000088">
    <property type="protein sequence ID" value="EHM52928.1"/>
    <property type="molecule type" value="Genomic_DNA"/>
</dbReference>
<evidence type="ECO:0000313" key="2">
    <source>
        <dbReference type="Proteomes" id="UP000004459"/>
    </source>
</evidence>
<accession>G9YP33</accession>
<dbReference type="PATRIC" id="fig|411475.3.peg.1096"/>
<dbReference type="SUPFAM" id="SSF51126">
    <property type="entry name" value="Pectin lyase-like"/>
    <property type="match status" value="1"/>
</dbReference>
<dbReference type="RefSeq" id="WP_007489653.1">
    <property type="nucleotide sequence ID" value="NZ_JH417694.1"/>
</dbReference>
<evidence type="ECO:0008006" key="3">
    <source>
        <dbReference type="Google" id="ProtNLM"/>
    </source>
</evidence>
<evidence type="ECO:0000313" key="1">
    <source>
        <dbReference type="EMBL" id="EHM52928.1"/>
    </source>
</evidence>
<organism evidence="1 2">
    <name type="scientific">Flavonifractor plautii ATCC 29863</name>
    <dbReference type="NCBI Taxonomy" id="411475"/>
    <lineage>
        <taxon>Bacteria</taxon>
        <taxon>Bacillati</taxon>
        <taxon>Bacillota</taxon>
        <taxon>Clostridia</taxon>
        <taxon>Eubacteriales</taxon>
        <taxon>Oscillospiraceae</taxon>
        <taxon>Flavonifractor</taxon>
    </lineage>
</organism>
<dbReference type="Proteomes" id="UP000004459">
    <property type="component" value="Unassembled WGS sequence"/>
</dbReference>
<dbReference type="HOGENOM" id="CLU_701604_0_0_9"/>
<gene>
    <name evidence="1" type="ORF">HMPREF0372_01262</name>
</gene>
<sequence length="393" mass="39960">MPIKDGKYKNPNWVNGGPPAIDADELNAISDTLENLDKNPGTNYISGNGISIAGTTISAKISSDNDNVATFGKDGGIYVPNQGGGAGVSANKKAAVVVGSSQNGWTAQDCDYLCDGTSDDVEINKAIVAAKNIGYVCLLPGTYNLGGSVSVNNDVTIYGGGAFGAPYSFAGVRSATVIKDTRQWTGAVGSISSASISCGNNRTAFLNLTLDSSSVNRVGVVTRGNTAFSYCSIKANYHCVYSTGTSLTLNSCCIGALSTSSVSGQYGVYMMASGTYPTLEINGGAVGNIGSVYANGSDASFALQVMISNCVLSGAGGGESDISGAVALIKSSGASITGCNISGYSSIAHPTPTVYLDSTTENCIISGNVISGYSQVSDNGTNNNTQYNLLVQL</sequence>
<comment type="caution">
    <text evidence="1">The sequence shown here is derived from an EMBL/GenBank/DDBJ whole genome shotgun (WGS) entry which is preliminary data.</text>
</comment>